<dbReference type="EMBL" id="GBXM01062353">
    <property type="protein sequence ID" value="JAH46224.1"/>
    <property type="molecule type" value="Transcribed_RNA"/>
</dbReference>
<sequence length="41" mass="4498">MGFLLPSQLAMEFSAAIFRGITSLKSDFCFGSPFSGFLYNV</sequence>
<reference evidence="1" key="2">
    <citation type="journal article" date="2015" name="Fish Shellfish Immunol.">
        <title>Early steps in the European eel (Anguilla anguilla)-Vibrio vulnificus interaction in the gills: Role of the RtxA13 toxin.</title>
        <authorList>
            <person name="Callol A."/>
            <person name="Pajuelo D."/>
            <person name="Ebbesson L."/>
            <person name="Teles M."/>
            <person name="MacKenzie S."/>
            <person name="Amaro C."/>
        </authorList>
    </citation>
    <scope>NUCLEOTIDE SEQUENCE</scope>
</reference>
<proteinExistence type="predicted"/>
<organism evidence="1">
    <name type="scientific">Anguilla anguilla</name>
    <name type="common">European freshwater eel</name>
    <name type="synonym">Muraena anguilla</name>
    <dbReference type="NCBI Taxonomy" id="7936"/>
    <lineage>
        <taxon>Eukaryota</taxon>
        <taxon>Metazoa</taxon>
        <taxon>Chordata</taxon>
        <taxon>Craniata</taxon>
        <taxon>Vertebrata</taxon>
        <taxon>Euteleostomi</taxon>
        <taxon>Actinopterygii</taxon>
        <taxon>Neopterygii</taxon>
        <taxon>Teleostei</taxon>
        <taxon>Anguilliformes</taxon>
        <taxon>Anguillidae</taxon>
        <taxon>Anguilla</taxon>
    </lineage>
</organism>
<accession>A0A0E9SY20</accession>
<protein>
    <submittedName>
        <fullName evidence="1">Uncharacterized protein</fullName>
    </submittedName>
</protein>
<dbReference type="AlphaFoldDB" id="A0A0E9SY20"/>
<reference evidence="1" key="1">
    <citation type="submission" date="2014-11" db="EMBL/GenBank/DDBJ databases">
        <authorList>
            <person name="Amaro Gonzalez C."/>
        </authorList>
    </citation>
    <scope>NUCLEOTIDE SEQUENCE</scope>
</reference>
<name>A0A0E9SY20_ANGAN</name>
<evidence type="ECO:0000313" key="1">
    <source>
        <dbReference type="EMBL" id="JAH46224.1"/>
    </source>
</evidence>